<organism evidence="2 3">
    <name type="scientific">Streptomyces tamarix</name>
    <dbReference type="NCBI Taxonomy" id="3078565"/>
    <lineage>
        <taxon>Bacteria</taxon>
        <taxon>Bacillati</taxon>
        <taxon>Actinomycetota</taxon>
        <taxon>Actinomycetes</taxon>
        <taxon>Kitasatosporales</taxon>
        <taxon>Streptomycetaceae</taxon>
        <taxon>Streptomyces</taxon>
    </lineage>
</organism>
<dbReference type="RefSeq" id="WP_315878497.1">
    <property type="nucleotide sequence ID" value="NZ_JAWCTQ010000016.1"/>
</dbReference>
<keyword evidence="3" id="KW-1185">Reference proteome</keyword>
<feature type="domain" description="Calcineurin-like phosphoesterase" evidence="1">
    <location>
        <begin position="162"/>
        <end position="366"/>
    </location>
</feature>
<accession>A0ABU3QKY1</accession>
<dbReference type="Gene3D" id="3.60.21.10">
    <property type="match status" value="1"/>
</dbReference>
<dbReference type="Pfam" id="PF00149">
    <property type="entry name" value="Metallophos"/>
    <property type="match status" value="1"/>
</dbReference>
<protein>
    <submittedName>
        <fullName evidence="2">Metallophosphoesterase</fullName>
    </submittedName>
</protein>
<dbReference type="Proteomes" id="UP001250181">
    <property type="component" value="Unassembled WGS sequence"/>
</dbReference>
<comment type="caution">
    <text evidence="2">The sequence shown here is derived from an EMBL/GenBank/DDBJ whole genome shotgun (WGS) entry which is preliminary data.</text>
</comment>
<dbReference type="InterPro" id="IPR004843">
    <property type="entry name" value="Calcineurin-like_PHP"/>
</dbReference>
<sequence length="422" mass="47845">MSNRPEPMSTFMIVLANIYQQEGAYKRSSFNKVIKSLGYEPMSKDDFDYTIVEQIKDDPELINIYNRALDNELTLKDTVKETGYAPTDGELSFDNVLSTWQTDKQRQSIQMSQLRKFKKEISGAQIATQAVSDGILDAISKSTFTQVKPSKKKQLREDKTMVVVLSDWHIGATVKASEMEGNSYNFEIAKDRISKFIDETLKQIEYEKPERVILLHGGDLVEGIDMRTVNQAYDAEFDATTQVSKATRLMIEVINSIQPYVKSLEVGIVGGNHDRFSSDKKSAVYNDNLAYNIIDSLLLLQDANAFQDNVKILDNRNNVYTLEFSIFGKTLLLIHGDTLPSTSKPKIPLLLKDHPIDYVVFGHYHYSMSVQENKYRTSYMVGSLQGFNSYSRQLNLPDTQASQLILVFENGSDTVKNIPVML</sequence>
<evidence type="ECO:0000313" key="2">
    <source>
        <dbReference type="EMBL" id="MDT9683423.1"/>
    </source>
</evidence>
<evidence type="ECO:0000313" key="3">
    <source>
        <dbReference type="Proteomes" id="UP001250181"/>
    </source>
</evidence>
<dbReference type="EMBL" id="JAWCTQ010000016">
    <property type="protein sequence ID" value="MDT9683423.1"/>
    <property type="molecule type" value="Genomic_DNA"/>
</dbReference>
<dbReference type="InterPro" id="IPR029052">
    <property type="entry name" value="Metallo-depent_PP-like"/>
</dbReference>
<gene>
    <name evidence="2" type="ORF">RND61_15345</name>
</gene>
<name>A0ABU3QKY1_9ACTN</name>
<reference evidence="2 3" key="1">
    <citation type="submission" date="2023-09" db="EMBL/GenBank/DDBJ databases">
        <title>Streptomyces sp. nov.: A antagonism against Alternaria gaisen Producing Streptochlin, Isolated from Tamarix root soil.</title>
        <authorList>
            <person name="Chen Y."/>
        </authorList>
    </citation>
    <scope>NUCLEOTIDE SEQUENCE [LARGE SCALE GENOMIC DNA]</scope>
    <source>
        <strain evidence="2 3">TRM76323</strain>
    </source>
</reference>
<proteinExistence type="predicted"/>
<evidence type="ECO:0000259" key="1">
    <source>
        <dbReference type="Pfam" id="PF00149"/>
    </source>
</evidence>
<dbReference type="SUPFAM" id="SSF56300">
    <property type="entry name" value="Metallo-dependent phosphatases"/>
    <property type="match status" value="1"/>
</dbReference>